<proteinExistence type="predicted"/>
<keyword evidence="3" id="KW-1185">Reference proteome</keyword>
<dbReference type="InterPro" id="IPR056632">
    <property type="entry name" value="DUF7730"/>
</dbReference>
<gene>
    <name evidence="2" type="ORF">NA57DRAFT_58995</name>
</gene>
<sequence length="396" mass="44880">MSSLLALPRELRDIVYHYALVSGDALEISCPTVRTLQKCICRHLQYTSALVYHYCNLPFTDIARTKSPTRPNVALLRTCRQIYAEAAKLPYERNTFHFVDQQCEAEEQIVGGRKNSRIRSTTIAEHFLRNLPAAHLLQIKTLSLEFLSPNWPIAFGDFAAQSLQLEELILSFAFTMSDTHLRYWPDVRVLPWEGHWAHRFSEPQILLDRHAKSIFDMCKIKNLKGLAINIKLQSVLGYPEARDRTVQSAAAFCSLLQSKMLNDEARLALVESTFHGRIAFAYALTGNGDTPPFSLHVHADAGRIKSIPHRQPRTQRLLVTEQFELSRSDARMNYLTCPVCSGEASLAAQWEAKLESMEFDLTDLHVQSWPEGLADADFVRHIYGEHPGAGSGFSRI</sequence>
<evidence type="ECO:0000259" key="1">
    <source>
        <dbReference type="Pfam" id="PF24864"/>
    </source>
</evidence>
<feature type="domain" description="DUF7730" evidence="1">
    <location>
        <begin position="2"/>
        <end position="146"/>
    </location>
</feature>
<dbReference type="Proteomes" id="UP000799772">
    <property type="component" value="Unassembled WGS sequence"/>
</dbReference>
<evidence type="ECO:0000313" key="2">
    <source>
        <dbReference type="EMBL" id="KAF2095930.1"/>
    </source>
</evidence>
<evidence type="ECO:0000313" key="3">
    <source>
        <dbReference type="Proteomes" id="UP000799772"/>
    </source>
</evidence>
<protein>
    <recommendedName>
        <fullName evidence="1">DUF7730 domain-containing protein</fullName>
    </recommendedName>
</protein>
<dbReference type="AlphaFoldDB" id="A0A9P4I6K4"/>
<dbReference type="InterPro" id="IPR038883">
    <property type="entry name" value="AN11006-like"/>
</dbReference>
<reference evidence="2" key="1">
    <citation type="journal article" date="2020" name="Stud. Mycol.">
        <title>101 Dothideomycetes genomes: a test case for predicting lifestyles and emergence of pathogens.</title>
        <authorList>
            <person name="Haridas S."/>
            <person name="Albert R."/>
            <person name="Binder M."/>
            <person name="Bloem J."/>
            <person name="Labutti K."/>
            <person name="Salamov A."/>
            <person name="Andreopoulos B."/>
            <person name="Baker S."/>
            <person name="Barry K."/>
            <person name="Bills G."/>
            <person name="Bluhm B."/>
            <person name="Cannon C."/>
            <person name="Castanera R."/>
            <person name="Culley D."/>
            <person name="Daum C."/>
            <person name="Ezra D."/>
            <person name="Gonzalez J."/>
            <person name="Henrissat B."/>
            <person name="Kuo A."/>
            <person name="Liang C."/>
            <person name="Lipzen A."/>
            <person name="Lutzoni F."/>
            <person name="Magnuson J."/>
            <person name="Mondo S."/>
            <person name="Nolan M."/>
            <person name="Ohm R."/>
            <person name="Pangilinan J."/>
            <person name="Park H.-J."/>
            <person name="Ramirez L."/>
            <person name="Alfaro M."/>
            <person name="Sun H."/>
            <person name="Tritt A."/>
            <person name="Yoshinaga Y."/>
            <person name="Zwiers L.-H."/>
            <person name="Turgeon B."/>
            <person name="Goodwin S."/>
            <person name="Spatafora J."/>
            <person name="Crous P."/>
            <person name="Grigoriev I."/>
        </authorList>
    </citation>
    <scope>NUCLEOTIDE SEQUENCE</scope>
    <source>
        <strain evidence="2">CBS 133067</strain>
    </source>
</reference>
<accession>A0A9P4I6K4</accession>
<comment type="caution">
    <text evidence="2">The sequence shown here is derived from an EMBL/GenBank/DDBJ whole genome shotgun (WGS) entry which is preliminary data.</text>
</comment>
<dbReference type="Pfam" id="PF24864">
    <property type="entry name" value="DUF7730"/>
    <property type="match status" value="1"/>
</dbReference>
<dbReference type="PANTHER" id="PTHR42085">
    <property type="entry name" value="F-BOX DOMAIN-CONTAINING PROTEIN"/>
    <property type="match status" value="1"/>
</dbReference>
<dbReference type="PANTHER" id="PTHR42085:SF1">
    <property type="entry name" value="F-BOX DOMAIN-CONTAINING PROTEIN"/>
    <property type="match status" value="1"/>
</dbReference>
<name>A0A9P4I6K4_9PEZI</name>
<dbReference type="OrthoDB" id="5413827at2759"/>
<organism evidence="2 3">
    <name type="scientific">Rhizodiscina lignyota</name>
    <dbReference type="NCBI Taxonomy" id="1504668"/>
    <lineage>
        <taxon>Eukaryota</taxon>
        <taxon>Fungi</taxon>
        <taxon>Dikarya</taxon>
        <taxon>Ascomycota</taxon>
        <taxon>Pezizomycotina</taxon>
        <taxon>Dothideomycetes</taxon>
        <taxon>Pleosporomycetidae</taxon>
        <taxon>Aulographales</taxon>
        <taxon>Rhizodiscinaceae</taxon>
        <taxon>Rhizodiscina</taxon>
    </lineage>
</organism>
<dbReference type="EMBL" id="ML978130">
    <property type="protein sequence ID" value="KAF2095930.1"/>
    <property type="molecule type" value="Genomic_DNA"/>
</dbReference>